<keyword evidence="7" id="KW-0175">Coiled coil</keyword>
<dbReference type="SUPFAM" id="SSF54791">
    <property type="entry name" value="Eukaryotic type KH-domain (KH-domain type I)"/>
    <property type="match status" value="1"/>
</dbReference>
<keyword evidence="3 5" id="KW-0378">Hydrolase</keyword>
<dbReference type="EMBL" id="DVOG01000158">
    <property type="protein sequence ID" value="HIV04699.1"/>
    <property type="molecule type" value="Genomic_DNA"/>
</dbReference>
<dbReference type="EC" id="3.1.-.-" evidence="5 6"/>
<feature type="coiled-coil region" evidence="7">
    <location>
        <begin position="43"/>
        <end position="106"/>
    </location>
</feature>
<gene>
    <name evidence="5 9" type="primary">rny</name>
    <name evidence="9" type="ORF">IAC75_06100</name>
</gene>
<dbReference type="Pfam" id="PF01966">
    <property type="entry name" value="HD"/>
    <property type="match status" value="1"/>
</dbReference>
<dbReference type="HAMAP" id="MF_00335">
    <property type="entry name" value="RNase_Y"/>
    <property type="match status" value="1"/>
</dbReference>
<dbReference type="SMART" id="SM00471">
    <property type="entry name" value="HDc"/>
    <property type="match status" value="1"/>
</dbReference>
<dbReference type="NCBIfam" id="TIGR03319">
    <property type="entry name" value="RNase_Y"/>
    <property type="match status" value="1"/>
</dbReference>
<dbReference type="PANTHER" id="PTHR12826">
    <property type="entry name" value="RIBONUCLEASE Y"/>
    <property type="match status" value="1"/>
</dbReference>
<evidence type="ECO:0000256" key="3">
    <source>
        <dbReference type="ARBA" id="ARBA00022801"/>
    </source>
</evidence>
<dbReference type="GO" id="GO:0016787">
    <property type="term" value="F:hydrolase activity"/>
    <property type="evidence" value="ECO:0007669"/>
    <property type="project" value="UniProtKB-KW"/>
</dbReference>
<comment type="subcellular location">
    <subcellularLocation>
        <location evidence="5">Cell membrane</location>
        <topology evidence="5">Single-pass membrane protein</topology>
    </subcellularLocation>
</comment>
<dbReference type="GO" id="GO:0004521">
    <property type="term" value="F:RNA endonuclease activity"/>
    <property type="evidence" value="ECO:0007669"/>
    <property type="project" value="UniProtKB-UniRule"/>
</dbReference>
<evidence type="ECO:0000256" key="1">
    <source>
        <dbReference type="ARBA" id="ARBA00022722"/>
    </source>
</evidence>
<feature type="transmembrane region" description="Helical" evidence="5">
    <location>
        <begin position="6"/>
        <end position="26"/>
    </location>
</feature>
<dbReference type="SMART" id="SM00322">
    <property type="entry name" value="KH"/>
    <property type="match status" value="1"/>
</dbReference>
<keyword evidence="5" id="KW-1003">Cell membrane</keyword>
<keyword evidence="5" id="KW-1133">Transmembrane helix</keyword>
<dbReference type="InterPro" id="IPR003607">
    <property type="entry name" value="HD/PDEase_dom"/>
</dbReference>
<dbReference type="InterPro" id="IPR006675">
    <property type="entry name" value="HDIG_dom"/>
</dbReference>
<dbReference type="InterPro" id="IPR006674">
    <property type="entry name" value="HD_domain"/>
</dbReference>
<comment type="caution">
    <text evidence="9">The sequence shown here is derived from an EMBL/GenBank/DDBJ whole genome shotgun (WGS) entry which is preliminary data.</text>
</comment>
<organism evidence="9 10">
    <name type="scientific">Candidatus Spyradosoma merdigallinarum</name>
    <dbReference type="NCBI Taxonomy" id="2840950"/>
    <lineage>
        <taxon>Bacteria</taxon>
        <taxon>Pseudomonadati</taxon>
        <taxon>Verrucomicrobiota</taxon>
        <taxon>Opitutia</taxon>
        <taxon>Opitutia incertae sedis</taxon>
        <taxon>Candidatus Spyradosoma</taxon>
    </lineage>
</organism>
<keyword evidence="1 5" id="KW-0540">Nuclease</keyword>
<sequence length="515" mass="57781">MIAEYLQETIFIVYALLSIAIFFFLFSRLRRMRMIEVDAKQRAQKLKLAKREAELSARDIRSQAEEAARQRLAEADKLIEDRKAAAQKIEQAAADARARATELSVKMDERLLALRRDEEAVAAEKKAVGELRSRYEEKLLAAAKISQEEARRAAMEIEAENARDDARKIRRDILARSEDEYAAEARRILIDTMQRIAPRINEEDTSELVAIPSEETKGRLIGREGRNIKCFEQVTGATLIIDDTPGSVLVSCFDPFRRRVAAHALRRLIDDGRIHPQSIEHFVKSSHEEILGNAVETGTKTCESLGVFRVDERIRELLGKLQFRLSINQNTLTHSVETAQLCGIFASELGLNVSLATRAGLFHDIGKALDAENETAHALAGARILKQAGEPAEVVNAVESHHREVGHTSIYGPLVMLADSISATRPGARSSTREGYAERIRSLEAIAQRFRGVIDAFAIQAGHEVRVIVSSEEVDDRETRLLAQKIRMAIEDELMYPGKIRVVVIRELRIVEEAH</sequence>
<dbReference type="InterPro" id="IPR036612">
    <property type="entry name" value="KH_dom_type_1_sf"/>
</dbReference>
<evidence type="ECO:0000256" key="5">
    <source>
        <dbReference type="HAMAP-Rule" id="MF_00335"/>
    </source>
</evidence>
<dbReference type="Proteomes" id="UP000886812">
    <property type="component" value="Unassembled WGS sequence"/>
</dbReference>
<reference evidence="9" key="2">
    <citation type="journal article" date="2021" name="PeerJ">
        <title>Extensive microbial diversity within the chicken gut microbiome revealed by metagenomics and culture.</title>
        <authorList>
            <person name="Gilroy R."/>
            <person name="Ravi A."/>
            <person name="Getino M."/>
            <person name="Pursley I."/>
            <person name="Horton D.L."/>
            <person name="Alikhan N.F."/>
            <person name="Baker D."/>
            <person name="Gharbi K."/>
            <person name="Hall N."/>
            <person name="Watson M."/>
            <person name="Adriaenssens E.M."/>
            <person name="Foster-Nyarko E."/>
            <person name="Jarju S."/>
            <person name="Secka A."/>
            <person name="Antonio M."/>
            <person name="Oren A."/>
            <person name="Chaudhuri R.R."/>
            <person name="La Ragione R."/>
            <person name="Hildebrand F."/>
            <person name="Pallen M.J."/>
        </authorList>
    </citation>
    <scope>NUCLEOTIDE SEQUENCE</scope>
    <source>
        <strain evidence="9">10669</strain>
    </source>
</reference>
<feature type="domain" description="HD" evidence="8">
    <location>
        <begin position="331"/>
        <end position="424"/>
    </location>
</feature>
<keyword evidence="5" id="KW-0472">Membrane</keyword>
<dbReference type="SUPFAM" id="SSF109604">
    <property type="entry name" value="HD-domain/PDEase-like"/>
    <property type="match status" value="1"/>
</dbReference>
<comment type="function">
    <text evidence="5">Endoribonuclease that initiates mRNA decay.</text>
</comment>
<dbReference type="GO" id="GO:0003723">
    <property type="term" value="F:RNA binding"/>
    <property type="evidence" value="ECO:0007669"/>
    <property type="project" value="UniProtKB-UniRule"/>
</dbReference>
<evidence type="ECO:0000256" key="2">
    <source>
        <dbReference type="ARBA" id="ARBA00022759"/>
    </source>
</evidence>
<evidence type="ECO:0000256" key="7">
    <source>
        <dbReference type="SAM" id="Coils"/>
    </source>
</evidence>
<comment type="similarity">
    <text evidence="5">Belongs to the RNase Y family.</text>
</comment>
<dbReference type="NCBIfam" id="TIGR00277">
    <property type="entry name" value="HDIG"/>
    <property type="match status" value="1"/>
</dbReference>
<evidence type="ECO:0000256" key="4">
    <source>
        <dbReference type="ARBA" id="ARBA00022884"/>
    </source>
</evidence>
<dbReference type="CDD" id="cd22431">
    <property type="entry name" value="KH-I_RNaseY"/>
    <property type="match status" value="1"/>
</dbReference>
<evidence type="ECO:0000259" key="8">
    <source>
        <dbReference type="PROSITE" id="PS51831"/>
    </source>
</evidence>
<dbReference type="AlphaFoldDB" id="A0A9D1NLB1"/>
<feature type="coiled-coil region" evidence="7">
    <location>
        <begin position="140"/>
        <end position="172"/>
    </location>
</feature>
<dbReference type="CDD" id="cd00077">
    <property type="entry name" value="HDc"/>
    <property type="match status" value="1"/>
</dbReference>
<dbReference type="InterPro" id="IPR004087">
    <property type="entry name" value="KH_dom"/>
</dbReference>
<keyword evidence="2 5" id="KW-0255">Endonuclease</keyword>
<evidence type="ECO:0000313" key="9">
    <source>
        <dbReference type="EMBL" id="HIV04699.1"/>
    </source>
</evidence>
<proteinExistence type="inferred from homology"/>
<keyword evidence="4 5" id="KW-0694">RNA-binding</keyword>
<name>A0A9D1NLB1_9BACT</name>
<dbReference type="GO" id="GO:0006402">
    <property type="term" value="P:mRNA catabolic process"/>
    <property type="evidence" value="ECO:0007669"/>
    <property type="project" value="UniProtKB-UniRule"/>
</dbReference>
<evidence type="ECO:0000313" key="10">
    <source>
        <dbReference type="Proteomes" id="UP000886812"/>
    </source>
</evidence>
<dbReference type="PROSITE" id="PS51831">
    <property type="entry name" value="HD"/>
    <property type="match status" value="1"/>
</dbReference>
<reference evidence="9" key="1">
    <citation type="submission" date="2020-10" db="EMBL/GenBank/DDBJ databases">
        <authorList>
            <person name="Gilroy R."/>
        </authorList>
    </citation>
    <scope>NUCLEOTIDE SEQUENCE</scope>
    <source>
        <strain evidence="9">10669</strain>
    </source>
</reference>
<dbReference type="GO" id="GO:0005886">
    <property type="term" value="C:plasma membrane"/>
    <property type="evidence" value="ECO:0007669"/>
    <property type="project" value="UniProtKB-SubCell"/>
</dbReference>
<protein>
    <recommendedName>
        <fullName evidence="5 6">Ribonuclease Y</fullName>
        <shortName evidence="5">RNase Y</shortName>
        <ecNumber evidence="5 6">3.1.-.-</ecNumber>
    </recommendedName>
</protein>
<dbReference type="Gene3D" id="1.10.3210.10">
    <property type="entry name" value="Hypothetical protein af1432"/>
    <property type="match status" value="1"/>
</dbReference>
<dbReference type="InterPro" id="IPR017705">
    <property type="entry name" value="Ribonuclease_Y"/>
</dbReference>
<keyword evidence="5" id="KW-0812">Transmembrane</keyword>
<evidence type="ECO:0000256" key="6">
    <source>
        <dbReference type="NCBIfam" id="TIGR03319"/>
    </source>
</evidence>
<accession>A0A9D1NLB1</accession>
<dbReference type="PANTHER" id="PTHR12826:SF15">
    <property type="entry name" value="RIBONUCLEASE Y"/>
    <property type="match status" value="1"/>
</dbReference>